<feature type="coiled-coil region" evidence="1">
    <location>
        <begin position="39"/>
        <end position="66"/>
    </location>
</feature>
<evidence type="ECO:0000256" key="2">
    <source>
        <dbReference type="SAM" id="MobiDB-lite"/>
    </source>
</evidence>
<dbReference type="Gene3D" id="3.30.70.60">
    <property type="match status" value="1"/>
</dbReference>
<reference evidence="3 4" key="1">
    <citation type="submission" date="2023-06" db="EMBL/GenBank/DDBJ databases">
        <title>Aquibacillus rhizosphaerae LR5S19.</title>
        <authorList>
            <person name="Sun J.-Q."/>
        </authorList>
    </citation>
    <scope>NUCLEOTIDE SEQUENCE [LARGE SCALE GENOMIC DNA]</scope>
    <source>
        <strain evidence="3 4">LR5S19</strain>
    </source>
</reference>
<name>A0ABT7LAU2_9BACI</name>
<comment type="caution">
    <text evidence="3">The sequence shown here is derived from an EMBL/GenBank/DDBJ whole genome shotgun (WGS) entry which is preliminary data.</text>
</comment>
<proteinExistence type="predicted"/>
<dbReference type="RefSeq" id="WP_285932959.1">
    <property type="nucleotide sequence ID" value="NZ_JASTZU010000042.1"/>
</dbReference>
<organism evidence="3 4">
    <name type="scientific">Aquibacillus rhizosphaerae</name>
    <dbReference type="NCBI Taxonomy" id="3051431"/>
    <lineage>
        <taxon>Bacteria</taxon>
        <taxon>Bacillati</taxon>
        <taxon>Bacillota</taxon>
        <taxon>Bacilli</taxon>
        <taxon>Bacillales</taxon>
        <taxon>Bacillaceae</taxon>
        <taxon>Aquibacillus</taxon>
    </lineage>
</organism>
<protein>
    <recommendedName>
        <fullName evidence="5">Pilus assembly protein PilO</fullName>
    </recommendedName>
</protein>
<gene>
    <name evidence="3" type="ORF">QQS35_14615</name>
</gene>
<feature type="compositionally biased region" description="Basic and acidic residues" evidence="2">
    <location>
        <begin position="205"/>
        <end position="215"/>
    </location>
</feature>
<sequence length="215" mass="24282">MMIKWTRLQQMLLILVIVLGAASYLFGHIFFVQPIKNDVQLVKEEIEFQEHIIANAKKKVDDSEQLETSTSLQQKVSVGKQTDQLLLLLKNIQDISNSTINQYSISYEPLTTEQDTGGNANDQGTQGIAGIETINYELQVNSDNYSQMYTFLQELRSMERIVEINSIQFGSDAGDDFGFSVGFTAFYSPNLEELEPEAPTFEHQPSADKKTPFPQ</sequence>
<keyword evidence="4" id="KW-1185">Reference proteome</keyword>
<dbReference type="EMBL" id="JASTZU010000042">
    <property type="protein sequence ID" value="MDL4841671.1"/>
    <property type="molecule type" value="Genomic_DNA"/>
</dbReference>
<evidence type="ECO:0000256" key="1">
    <source>
        <dbReference type="SAM" id="Coils"/>
    </source>
</evidence>
<accession>A0ABT7LAU2</accession>
<keyword evidence="1" id="KW-0175">Coiled coil</keyword>
<evidence type="ECO:0008006" key="5">
    <source>
        <dbReference type="Google" id="ProtNLM"/>
    </source>
</evidence>
<feature type="region of interest" description="Disordered" evidence="2">
    <location>
        <begin position="193"/>
        <end position="215"/>
    </location>
</feature>
<dbReference type="InterPro" id="IPR014717">
    <property type="entry name" value="Transl_elong_EF1B/ribsomal_bS6"/>
</dbReference>
<dbReference type="Proteomes" id="UP001235343">
    <property type="component" value="Unassembled WGS sequence"/>
</dbReference>
<evidence type="ECO:0000313" key="3">
    <source>
        <dbReference type="EMBL" id="MDL4841671.1"/>
    </source>
</evidence>
<evidence type="ECO:0000313" key="4">
    <source>
        <dbReference type="Proteomes" id="UP001235343"/>
    </source>
</evidence>